<dbReference type="RefSeq" id="WP_064715369.1">
    <property type="nucleotide sequence ID" value="NZ_JMTM01000046.1"/>
</dbReference>
<dbReference type="InterPro" id="IPR004547">
    <property type="entry name" value="Glucosamine6P_isomerase"/>
</dbReference>
<keyword evidence="4" id="KW-1185">Reference proteome</keyword>
<dbReference type="Gene3D" id="3.40.50.1360">
    <property type="match status" value="1"/>
</dbReference>
<dbReference type="InterPro" id="IPR037171">
    <property type="entry name" value="NagB/RpiA_transferase-like"/>
</dbReference>
<name>A0A199XR20_9FLAO</name>
<dbReference type="InterPro" id="IPR003737">
    <property type="entry name" value="GlcNAc_PI_deacetylase-related"/>
</dbReference>
<protein>
    <recommendedName>
        <fullName evidence="1">Glucosamine-6-phosphate deaminase</fullName>
        <ecNumber evidence="1">3.5.99.6</ecNumber>
    </recommendedName>
</protein>
<accession>A0A199XR20</accession>
<dbReference type="SUPFAM" id="SSF100950">
    <property type="entry name" value="NagB/RpiA/CoA transferase-like"/>
    <property type="match status" value="1"/>
</dbReference>
<comment type="caution">
    <text evidence="3">The sequence shown here is derived from an EMBL/GenBank/DDBJ whole genome shotgun (WGS) entry which is preliminary data.</text>
</comment>
<sequence length="638" mass="72789">MTAQHNISYEKPGKYESSRLEKIHNVIFENSISGSIAVANEIAALIKAKQKTNSFCVVGLATGSSPIKVYEELIRLHKSENLSFKNVITFNLDEYFPMKHDDIQSYHYFMNEHLFKHIDILPENINIPNGDCTIEESLIECAQYEEKIKRLGGLDFQLLGIGRTAHIGFNEPGSHQNSSTRMVTLDHLTRSDAASSFLGLENVPKKAVTMGIATVLEAKRIVLLAWGHNKAKVIQETIEGWITTKKPATYLQHHPNVTFILDKEAASLLTRVNTPWIVDSCEWNPELISKAIVWLCEQTQKSILHLTDKDYFEHGMESLLAIEGTAYDLNIKMFNKLQHAITGWPGGKPNSDFQKRPERSTPEKKRVIIFSPHPDDDVISMGGTFDRLVEQGHEVHIVYQTSGNIAVSNDEALKFAEIGRVFNPENETYSKIIEFVNQKNNANADIIELRNLKGQIRQKESLGATRFLGLPDHQVHFLNLPFYETGTIKKSPLSQTDIDLMITKIEEIQPHQIFAAGDLADPHGTHKVCLDSLFMAIEQIKHQPFMNDCWVWLYRGAWHEWEIHEIEMAVPMSPNQVLKKRTAIFYHQSQKDGVMFQGDDSREFWVRVEERNKDTAEKFKALGLASYAAMEAFKRYHY</sequence>
<dbReference type="CDD" id="cd01399">
    <property type="entry name" value="GlcN6P_deaminase"/>
    <property type="match status" value="1"/>
</dbReference>
<dbReference type="InterPro" id="IPR024078">
    <property type="entry name" value="LmbE-like_dom_sf"/>
</dbReference>
<reference evidence="3 4" key="1">
    <citation type="submission" date="2016-06" db="EMBL/GenBank/DDBJ databases">
        <title>Draft genome sequence of Flavobacterium succinicans strain DD5b.</title>
        <authorList>
            <person name="Poehlein A."/>
            <person name="Daniel R."/>
            <person name="Simeonova D.D."/>
        </authorList>
    </citation>
    <scope>NUCLEOTIDE SEQUENCE [LARGE SCALE GENOMIC DNA]</scope>
    <source>
        <strain evidence="3 4">DD5b</strain>
    </source>
</reference>
<feature type="domain" description="Glucosamine/galactosamine-6-phosphate isomerase" evidence="2">
    <location>
        <begin position="37"/>
        <end position="253"/>
    </location>
</feature>
<dbReference type="Proteomes" id="UP000093807">
    <property type="component" value="Unassembled WGS sequence"/>
</dbReference>
<evidence type="ECO:0000256" key="1">
    <source>
        <dbReference type="NCBIfam" id="TIGR00502"/>
    </source>
</evidence>
<dbReference type="Pfam" id="PF01182">
    <property type="entry name" value="Glucosamine_iso"/>
    <property type="match status" value="1"/>
</dbReference>
<dbReference type="PANTHER" id="PTHR42892:SF1">
    <property type="entry name" value="GLUCOSAMINE-6-PHOSPHATE ISOMERASE"/>
    <property type="match status" value="1"/>
</dbReference>
<dbReference type="InterPro" id="IPR052960">
    <property type="entry name" value="GlcN6P_deaminase-like"/>
</dbReference>
<dbReference type="PANTHER" id="PTHR42892">
    <property type="entry name" value="GLUCOSAMINE-6-PHOSPHATE DEAMINASE-LIKE PROTEIN BT_0258-RELATED"/>
    <property type="match status" value="1"/>
</dbReference>
<dbReference type="GO" id="GO:0005975">
    <property type="term" value="P:carbohydrate metabolic process"/>
    <property type="evidence" value="ECO:0007669"/>
    <property type="project" value="InterPro"/>
</dbReference>
<dbReference type="EMBL" id="JMTM01000046">
    <property type="protein sequence ID" value="OAZ03867.1"/>
    <property type="molecule type" value="Genomic_DNA"/>
</dbReference>
<evidence type="ECO:0000313" key="3">
    <source>
        <dbReference type="EMBL" id="OAZ03867.1"/>
    </source>
</evidence>
<dbReference type="NCBIfam" id="TIGR00502">
    <property type="entry name" value="nagB"/>
    <property type="match status" value="1"/>
</dbReference>
<dbReference type="EC" id="3.5.99.6" evidence="1"/>
<dbReference type="Pfam" id="PF02585">
    <property type="entry name" value="PIG-L"/>
    <property type="match status" value="1"/>
</dbReference>
<gene>
    <name evidence="3" type="primary">nagB_2</name>
    <name evidence="3" type="ORF">FLB_15560</name>
</gene>
<keyword evidence="3" id="KW-0378">Hydrolase</keyword>
<dbReference type="Gene3D" id="3.40.50.10320">
    <property type="entry name" value="LmbE-like"/>
    <property type="match status" value="1"/>
</dbReference>
<dbReference type="PATRIC" id="fig|29536.5.peg.1632"/>
<dbReference type="GO" id="GO:0004342">
    <property type="term" value="F:glucosamine-6-phosphate deaminase activity"/>
    <property type="evidence" value="ECO:0007669"/>
    <property type="project" value="UniProtKB-UniRule"/>
</dbReference>
<dbReference type="SUPFAM" id="SSF102588">
    <property type="entry name" value="LmbE-like"/>
    <property type="match status" value="1"/>
</dbReference>
<evidence type="ECO:0000259" key="2">
    <source>
        <dbReference type="Pfam" id="PF01182"/>
    </source>
</evidence>
<dbReference type="NCBIfam" id="NF002557">
    <property type="entry name" value="PRK02122.1"/>
    <property type="match status" value="1"/>
</dbReference>
<dbReference type="GO" id="GO:0006046">
    <property type="term" value="P:N-acetylglucosamine catabolic process"/>
    <property type="evidence" value="ECO:0007669"/>
    <property type="project" value="UniProtKB-UniRule"/>
</dbReference>
<dbReference type="AlphaFoldDB" id="A0A199XR20"/>
<evidence type="ECO:0000313" key="4">
    <source>
        <dbReference type="Proteomes" id="UP000093807"/>
    </source>
</evidence>
<organism evidence="3 4">
    <name type="scientific">Flavobacterium succinicans</name>
    <dbReference type="NCBI Taxonomy" id="29536"/>
    <lineage>
        <taxon>Bacteria</taxon>
        <taxon>Pseudomonadati</taxon>
        <taxon>Bacteroidota</taxon>
        <taxon>Flavobacteriia</taxon>
        <taxon>Flavobacteriales</taxon>
        <taxon>Flavobacteriaceae</taxon>
        <taxon>Flavobacterium</taxon>
    </lineage>
</organism>
<dbReference type="InterPro" id="IPR006148">
    <property type="entry name" value="Glc/Gal-6P_isomerase"/>
</dbReference>
<proteinExistence type="predicted"/>
<dbReference type="OrthoDB" id="9791139at2"/>